<evidence type="ECO:0000313" key="2">
    <source>
        <dbReference type="Proteomes" id="UP000316665"/>
    </source>
</evidence>
<protein>
    <submittedName>
        <fullName evidence="1">Uncharacterized protein</fullName>
    </submittedName>
</protein>
<dbReference type="InterPro" id="IPR036194">
    <property type="entry name" value="FlhD_sf"/>
</dbReference>
<proteinExistence type="predicted"/>
<keyword evidence="2" id="KW-1185">Reference proteome</keyword>
<gene>
    <name evidence="1" type="ORF">FJQ89_07355</name>
</gene>
<dbReference type="SUPFAM" id="SSF63592">
    <property type="entry name" value="Flagellar transcriptional activator FlhD"/>
    <property type="match status" value="1"/>
</dbReference>
<reference evidence="1 2" key="1">
    <citation type="submission" date="2019-06" db="EMBL/GenBank/DDBJ databases">
        <title>Complete genome sequence of Janthinobacterium sp. SNU WT3 isolated from diseased rainbow trout.</title>
        <authorList>
            <person name="Oh W.T."/>
            <person name="Park S.C."/>
        </authorList>
    </citation>
    <scope>NUCLEOTIDE SEQUENCE [LARGE SCALE GENOMIC DNA]</scope>
    <source>
        <strain evidence="1 2">SNU WT3</strain>
    </source>
</reference>
<organism evidence="1 2">
    <name type="scientific">Janthinobacterium tructae</name>
    <dbReference type="NCBI Taxonomy" id="2590869"/>
    <lineage>
        <taxon>Bacteria</taxon>
        <taxon>Pseudomonadati</taxon>
        <taxon>Pseudomonadota</taxon>
        <taxon>Betaproteobacteria</taxon>
        <taxon>Burkholderiales</taxon>
        <taxon>Oxalobacteraceae</taxon>
        <taxon>Janthinobacterium</taxon>
    </lineage>
</organism>
<accession>A0A4Y6RB74</accession>
<name>A0A4Y6RB74_9BURK</name>
<sequence>MEDAIRYTDVQYLNLNYLLTIQVGLKQDLLATCCTFHLDTASAETLAAMSVDSLQQLAASMSHESLFKPIGNFKTLLETPPVLAMTLCRVRAVDQDATRGPSRAGQATTAHARLA</sequence>
<dbReference type="EMBL" id="CP041185">
    <property type="protein sequence ID" value="QDG70252.1"/>
    <property type="molecule type" value="Genomic_DNA"/>
</dbReference>
<dbReference type="Gene3D" id="1.10.4000.10">
    <property type="entry name" value="Flagellar transcriptional activator FlhD"/>
    <property type="match status" value="1"/>
</dbReference>
<dbReference type="KEGG" id="jas:FJQ89_07355"/>
<evidence type="ECO:0000313" key="1">
    <source>
        <dbReference type="EMBL" id="QDG70252.1"/>
    </source>
</evidence>
<dbReference type="AlphaFoldDB" id="A0A4Y6RB74"/>
<dbReference type="Proteomes" id="UP000316665">
    <property type="component" value="Chromosome"/>
</dbReference>
<dbReference type="OrthoDB" id="8704056at2"/>